<feature type="domain" description="Alanine dehydrogenase/pyridine nucleotide transhydrogenase NAD(H)-binding" evidence="11">
    <location>
        <begin position="146"/>
        <end position="310"/>
    </location>
</feature>
<evidence type="ECO:0000256" key="8">
    <source>
        <dbReference type="ARBA" id="ARBA00071353"/>
    </source>
</evidence>
<gene>
    <name evidence="13" type="ORF">EHQ30_04690</name>
</gene>
<dbReference type="GO" id="GO:0005886">
    <property type="term" value="C:plasma membrane"/>
    <property type="evidence" value="ECO:0007669"/>
    <property type="project" value="TreeGrafter"/>
</dbReference>
<dbReference type="GO" id="GO:0016491">
    <property type="term" value="F:oxidoreductase activity"/>
    <property type="evidence" value="ECO:0007669"/>
    <property type="project" value="UniProtKB-KW"/>
</dbReference>
<keyword evidence="3" id="KW-0547">Nucleotide-binding</keyword>
<organism evidence="13 14">
    <name type="scientific">Leptospira brenneri</name>
    <dbReference type="NCBI Taxonomy" id="2023182"/>
    <lineage>
        <taxon>Bacteria</taxon>
        <taxon>Pseudomonadati</taxon>
        <taxon>Spirochaetota</taxon>
        <taxon>Spirochaetia</taxon>
        <taxon>Leptospirales</taxon>
        <taxon>Leptospiraceae</taxon>
        <taxon>Leptospira</taxon>
    </lineage>
</organism>
<evidence type="ECO:0000256" key="9">
    <source>
        <dbReference type="ARBA" id="ARBA00076996"/>
    </source>
</evidence>
<dbReference type="SUPFAM" id="SSF51735">
    <property type="entry name" value="NAD(P)-binding Rossmann-fold domains"/>
    <property type="match status" value="1"/>
</dbReference>
<dbReference type="GO" id="GO:0006740">
    <property type="term" value="P:NADPH regeneration"/>
    <property type="evidence" value="ECO:0007669"/>
    <property type="project" value="TreeGrafter"/>
</dbReference>
<evidence type="ECO:0000313" key="14">
    <source>
        <dbReference type="Proteomes" id="UP000297891"/>
    </source>
</evidence>
<dbReference type="Proteomes" id="UP000297891">
    <property type="component" value="Unassembled WGS sequence"/>
</dbReference>
<dbReference type="SUPFAM" id="SSF52283">
    <property type="entry name" value="Formate/glycerate dehydrogenase catalytic domain-like"/>
    <property type="match status" value="1"/>
</dbReference>
<dbReference type="NCBIfam" id="NF006942">
    <property type="entry name" value="PRK09424.1"/>
    <property type="match status" value="1"/>
</dbReference>
<dbReference type="InterPro" id="IPR007698">
    <property type="entry name" value="AlaDH/PNT_NAD(H)-bd"/>
</dbReference>
<evidence type="ECO:0000256" key="6">
    <source>
        <dbReference type="ARBA" id="ARBA00023027"/>
    </source>
</evidence>
<protein>
    <recommendedName>
        <fullName evidence="8">NAD(P) transhydrogenase subunit alpha part 1</fullName>
        <ecNumber evidence="2">7.1.1.1</ecNumber>
    </recommendedName>
    <alternativeName>
        <fullName evidence="10">Nicotinamide nucleotide transhydrogenase subunit alpha 1</fullName>
    </alternativeName>
    <alternativeName>
        <fullName evidence="9">Pyridine nucleotide transhydrogenase subunit alpha 1</fullName>
    </alternativeName>
</protein>
<dbReference type="EC" id="7.1.1.1" evidence="2"/>
<proteinExistence type="predicted"/>
<dbReference type="SMART" id="SM01002">
    <property type="entry name" value="AlaDh_PNT_C"/>
    <property type="match status" value="1"/>
</dbReference>
<evidence type="ECO:0000256" key="3">
    <source>
        <dbReference type="ARBA" id="ARBA00022741"/>
    </source>
</evidence>
<dbReference type="PANTHER" id="PTHR10160:SF19">
    <property type="entry name" value="PROTON-TRANSLOCATING NAD(P)(+) TRANSHYDROGENASE"/>
    <property type="match status" value="1"/>
</dbReference>
<accession>A0A2M9Y6I7</accession>
<comment type="caution">
    <text evidence="13">The sequence shown here is derived from an EMBL/GenBank/DDBJ whole genome shotgun (WGS) entry which is preliminary data.</text>
</comment>
<sequence length="375" mass="40300">MKIGVIKEPSYENRVAITPDVVDPLKKLGFTVSVETTAGDNAFFSDQDYKDVGATVESKDAILSGSDIVVSIHTLDEASAKKIGKDKIYIATLSPLAFPKKVKEVASASFKIFSMDTIPRITRAQSMDVLSSQATVSGYKAVLLAASNYSRFFPMLTTAAGTITPARVLILGAGVAGLQAIATSRRLGAVVDVFDTRPEVKEQCMSLGAKFVEVEGAADASNTGGYAVEQTEDYQRRQKEAIAKYAEKADIIITTALIPGKKAPVLITKAMVDTMRQGSVIVDLAAVNGGNCEVTENDKTIVYKGITVIGNSNLQSTQPMDASKMYAKNIVNFLKLFVNKEKQFNINLEDEIINACMIAENGVVRHKPTLALLGE</sequence>
<dbReference type="AlphaFoldDB" id="A0A2M9Y6I7"/>
<evidence type="ECO:0000256" key="7">
    <source>
        <dbReference type="ARBA" id="ARBA00048202"/>
    </source>
</evidence>
<evidence type="ECO:0000313" key="13">
    <source>
        <dbReference type="EMBL" id="TGK95928.1"/>
    </source>
</evidence>
<keyword evidence="13" id="KW-0560">Oxidoreductase</keyword>
<comment type="catalytic activity">
    <reaction evidence="7">
        <text>NAD(+) + NADPH + H(+)(in) = NADH + NADP(+) + H(+)(out)</text>
        <dbReference type="Rhea" id="RHEA:47992"/>
        <dbReference type="ChEBI" id="CHEBI:15378"/>
        <dbReference type="ChEBI" id="CHEBI:57540"/>
        <dbReference type="ChEBI" id="CHEBI:57783"/>
        <dbReference type="ChEBI" id="CHEBI:57945"/>
        <dbReference type="ChEBI" id="CHEBI:58349"/>
        <dbReference type="EC" id="7.1.1.1"/>
    </reaction>
</comment>
<keyword evidence="6" id="KW-0520">NAD</keyword>
<dbReference type="Pfam" id="PF01262">
    <property type="entry name" value="AlaDh_PNT_C"/>
    <property type="match status" value="1"/>
</dbReference>
<feature type="domain" description="Alanine dehydrogenase/pyridine nucleotide transhydrogenase N-terminal" evidence="12">
    <location>
        <begin position="4"/>
        <end position="137"/>
    </location>
</feature>
<reference evidence="13" key="1">
    <citation type="journal article" date="2019" name="PLoS Negl. Trop. Dis.">
        <title>Revisiting the worldwide diversity of Leptospira species in the environment.</title>
        <authorList>
            <person name="Vincent A.T."/>
            <person name="Schiettekatte O."/>
            <person name="Bourhy P."/>
            <person name="Veyrier F.J."/>
            <person name="Picardeau M."/>
        </authorList>
    </citation>
    <scope>NUCLEOTIDE SEQUENCE [LARGE SCALE GENOMIC DNA]</scope>
    <source>
        <strain evidence="13">201800277</strain>
    </source>
</reference>
<dbReference type="InterPro" id="IPR007886">
    <property type="entry name" value="AlaDH/PNT_N"/>
</dbReference>
<dbReference type="InterPro" id="IPR036291">
    <property type="entry name" value="NAD(P)-bd_dom_sf"/>
</dbReference>
<evidence type="ECO:0000256" key="1">
    <source>
        <dbReference type="ARBA" id="ARBA00003943"/>
    </source>
</evidence>
<evidence type="ECO:0000256" key="4">
    <source>
        <dbReference type="ARBA" id="ARBA00022857"/>
    </source>
</evidence>
<evidence type="ECO:0000256" key="2">
    <source>
        <dbReference type="ARBA" id="ARBA00012943"/>
    </source>
</evidence>
<evidence type="ECO:0000259" key="12">
    <source>
        <dbReference type="SMART" id="SM01003"/>
    </source>
</evidence>
<comment type="function">
    <text evidence="1">The transhydrogenation between NADH and NADP is coupled to respiration and ATP hydrolysis and functions as a proton pump across the membrane.</text>
</comment>
<keyword evidence="14" id="KW-1185">Reference proteome</keyword>
<dbReference type="Gene3D" id="3.40.50.720">
    <property type="entry name" value="NAD(P)-binding Rossmann-like Domain"/>
    <property type="match status" value="2"/>
</dbReference>
<dbReference type="SMART" id="SM01003">
    <property type="entry name" value="AlaDh_PNT_N"/>
    <property type="match status" value="1"/>
</dbReference>
<name>A0A2M9Y6I7_9LEPT</name>
<dbReference type="CDD" id="cd05304">
    <property type="entry name" value="Rubrum_tdh"/>
    <property type="match status" value="1"/>
</dbReference>
<dbReference type="FunFam" id="3.40.50.720:FF:000188">
    <property type="entry name" value="NAD(P) transhydrogenase alpha subunit 1"/>
    <property type="match status" value="1"/>
</dbReference>
<keyword evidence="5" id="KW-1278">Translocase</keyword>
<evidence type="ECO:0000256" key="10">
    <source>
        <dbReference type="ARBA" id="ARBA00084087"/>
    </source>
</evidence>
<dbReference type="GO" id="GO:0008750">
    <property type="term" value="F:proton-translocating NAD(P)+ transhydrogenase activity"/>
    <property type="evidence" value="ECO:0007669"/>
    <property type="project" value="UniProtKB-EC"/>
</dbReference>
<dbReference type="OrthoDB" id="9804592at2"/>
<dbReference type="RefSeq" id="WP_100789114.1">
    <property type="nucleotide sequence ID" value="NZ_NPDQ01000001.1"/>
</dbReference>
<dbReference type="GO" id="GO:0050661">
    <property type="term" value="F:NADP binding"/>
    <property type="evidence" value="ECO:0007669"/>
    <property type="project" value="TreeGrafter"/>
</dbReference>
<evidence type="ECO:0000259" key="11">
    <source>
        <dbReference type="SMART" id="SM01002"/>
    </source>
</evidence>
<dbReference type="EMBL" id="RQFP01000001">
    <property type="protein sequence ID" value="TGK95928.1"/>
    <property type="molecule type" value="Genomic_DNA"/>
</dbReference>
<dbReference type="PANTHER" id="PTHR10160">
    <property type="entry name" value="NAD(P) TRANSHYDROGENASE"/>
    <property type="match status" value="1"/>
</dbReference>
<evidence type="ECO:0000256" key="5">
    <source>
        <dbReference type="ARBA" id="ARBA00022967"/>
    </source>
</evidence>
<dbReference type="Pfam" id="PF05222">
    <property type="entry name" value="AlaDh_PNT_N"/>
    <property type="match status" value="1"/>
</dbReference>
<keyword evidence="4" id="KW-0521">NADP</keyword>